<accession>A0A7M3SWT0</accession>
<sequence>MKPKILMILGYPRSGSTVLGELINKEEGFIHVGELERLWYLRNNPVSILPQVTCSCKEKLFDCDFWSPHIAVLEKKILEISKRENLKLNNNILLEIRNQFIRHKKWEAKESKIYSEINSTLYFNLSKKEKKVIVDSSKELWYAEYLDHTGLFDITYIHLVRDLRGVVLSRQRKMKRNEDGKDKMRLNYKYLIFDSLRWNFVNWRIKKFLQNRKYLQIRYEEFLNDPENFLQLIGDRMDIKVNPSEILNEKKEFLIEENHVIHGNKFRFTRGKVKLLEDKRWKKELDFKNQYLLKFLNFFHFN</sequence>
<proteinExistence type="predicted"/>
<dbReference type="Gene3D" id="3.40.50.300">
    <property type="entry name" value="P-loop containing nucleotide triphosphate hydrolases"/>
    <property type="match status" value="1"/>
</dbReference>
<dbReference type="GO" id="GO:0006044">
    <property type="term" value="P:N-acetylglucosamine metabolic process"/>
    <property type="evidence" value="ECO:0007669"/>
    <property type="project" value="TreeGrafter"/>
</dbReference>
<evidence type="ECO:0000313" key="1">
    <source>
        <dbReference type="EMBL" id="MUP41061.1"/>
    </source>
</evidence>
<dbReference type="Proteomes" id="UP000460416">
    <property type="component" value="Unassembled WGS sequence"/>
</dbReference>
<dbReference type="GO" id="GO:0001517">
    <property type="term" value="F:N-acetylglucosamine 6-O-sulfotransferase activity"/>
    <property type="evidence" value="ECO:0007669"/>
    <property type="project" value="TreeGrafter"/>
</dbReference>
<reference evidence="1 2" key="1">
    <citation type="submission" date="2019-07" db="EMBL/GenBank/DDBJ databases">
        <title>Gramella aestuarii sp. nov., isolated from a tidal flat, and emended description of Gramella echinicola.</title>
        <authorList>
            <person name="Liu L."/>
        </authorList>
    </citation>
    <scope>NUCLEOTIDE SEQUENCE [LARGE SCALE GENOMIC DNA]</scope>
    <source>
        <strain evidence="1 2">BS12</strain>
    </source>
</reference>
<dbReference type="SUPFAM" id="SSF52540">
    <property type="entry name" value="P-loop containing nucleoside triphosphate hydrolases"/>
    <property type="match status" value="1"/>
</dbReference>
<dbReference type="OrthoDB" id="7062607at2"/>
<dbReference type="InterPro" id="IPR051135">
    <property type="entry name" value="Gal/GlcNAc/GalNAc_ST"/>
</dbReference>
<dbReference type="AlphaFoldDB" id="A0A7M3SWT0"/>
<dbReference type="RefSeq" id="WP_156272982.1">
    <property type="nucleotide sequence ID" value="NZ_BAABGI010000002.1"/>
</dbReference>
<protein>
    <submittedName>
        <fullName evidence="1">Sulfotransferase</fullName>
    </submittedName>
</protein>
<name>A0A7M3SWT0_9FLAO</name>
<dbReference type="EMBL" id="VJVW01000001">
    <property type="protein sequence ID" value="MUP41061.1"/>
    <property type="molecule type" value="Genomic_DNA"/>
</dbReference>
<keyword evidence="1" id="KW-0808">Transferase</keyword>
<dbReference type="InterPro" id="IPR027417">
    <property type="entry name" value="P-loop_NTPase"/>
</dbReference>
<keyword evidence="2" id="KW-1185">Reference proteome</keyword>
<dbReference type="PANTHER" id="PTHR10704">
    <property type="entry name" value="CARBOHYDRATE SULFOTRANSFERASE"/>
    <property type="match status" value="1"/>
</dbReference>
<evidence type="ECO:0000313" key="2">
    <source>
        <dbReference type="Proteomes" id="UP000460416"/>
    </source>
</evidence>
<comment type="caution">
    <text evidence="1">The sequence shown here is derived from an EMBL/GenBank/DDBJ whole genome shotgun (WGS) entry which is preliminary data.</text>
</comment>
<organism evidence="1 2">
    <name type="scientific">Christiangramia aestuarii</name>
    <dbReference type="NCBI Taxonomy" id="1028746"/>
    <lineage>
        <taxon>Bacteria</taxon>
        <taxon>Pseudomonadati</taxon>
        <taxon>Bacteroidota</taxon>
        <taxon>Flavobacteriia</taxon>
        <taxon>Flavobacteriales</taxon>
        <taxon>Flavobacteriaceae</taxon>
        <taxon>Christiangramia</taxon>
    </lineage>
</organism>
<dbReference type="Pfam" id="PF13469">
    <property type="entry name" value="Sulfotransfer_3"/>
    <property type="match status" value="1"/>
</dbReference>
<dbReference type="PANTHER" id="PTHR10704:SF44">
    <property type="entry name" value="LD35051P-RELATED"/>
    <property type="match status" value="1"/>
</dbReference>
<dbReference type="GO" id="GO:0006790">
    <property type="term" value="P:sulfur compound metabolic process"/>
    <property type="evidence" value="ECO:0007669"/>
    <property type="project" value="TreeGrafter"/>
</dbReference>
<gene>
    <name evidence="1" type="ORF">FLP08_00600</name>
</gene>